<accession>A0AAW1S798</accession>
<reference evidence="3 4" key="1">
    <citation type="journal article" date="2024" name="Nat. Commun.">
        <title>Phylogenomics reveals the evolutionary origins of lichenization in chlorophyte algae.</title>
        <authorList>
            <person name="Puginier C."/>
            <person name="Libourel C."/>
            <person name="Otte J."/>
            <person name="Skaloud P."/>
            <person name="Haon M."/>
            <person name="Grisel S."/>
            <person name="Petersen M."/>
            <person name="Berrin J.G."/>
            <person name="Delaux P.M."/>
            <person name="Dal Grande F."/>
            <person name="Keller J."/>
        </authorList>
    </citation>
    <scope>NUCLEOTIDE SEQUENCE [LARGE SCALE GENOMIC DNA]</scope>
    <source>
        <strain evidence="3 4">SAG 245.80</strain>
    </source>
</reference>
<gene>
    <name evidence="3" type="ORF">WJX81_001232</name>
</gene>
<dbReference type="Proteomes" id="UP001445335">
    <property type="component" value="Unassembled WGS sequence"/>
</dbReference>
<keyword evidence="4" id="KW-1185">Reference proteome</keyword>
<keyword evidence="2" id="KW-0560">Oxidoreductase</keyword>
<dbReference type="PANTHER" id="PTHR24320">
    <property type="entry name" value="RETINOL DEHYDROGENASE"/>
    <property type="match status" value="1"/>
</dbReference>
<evidence type="ECO:0000313" key="4">
    <source>
        <dbReference type="Proteomes" id="UP001445335"/>
    </source>
</evidence>
<evidence type="ECO:0000256" key="1">
    <source>
        <dbReference type="ARBA" id="ARBA00006484"/>
    </source>
</evidence>
<dbReference type="InterPro" id="IPR002347">
    <property type="entry name" value="SDR_fam"/>
</dbReference>
<proteinExistence type="inferred from homology"/>
<evidence type="ECO:0000313" key="3">
    <source>
        <dbReference type="EMBL" id="KAK9841762.1"/>
    </source>
</evidence>
<dbReference type="PANTHER" id="PTHR24320:SF148">
    <property type="entry name" value="NAD(P)-BINDING ROSSMANN-FOLD SUPERFAMILY PROTEIN"/>
    <property type="match status" value="1"/>
</dbReference>
<dbReference type="SUPFAM" id="SSF51735">
    <property type="entry name" value="NAD(P)-binding Rossmann-fold domains"/>
    <property type="match status" value="1"/>
</dbReference>
<comment type="similarity">
    <text evidence="1">Belongs to the short-chain dehydrogenases/reductases (SDR) family.</text>
</comment>
<name>A0AAW1S798_9CHLO</name>
<dbReference type="GO" id="GO:0016491">
    <property type="term" value="F:oxidoreductase activity"/>
    <property type="evidence" value="ECO:0007669"/>
    <property type="project" value="UniProtKB-KW"/>
</dbReference>
<dbReference type="EMBL" id="JALJOU010000010">
    <property type="protein sequence ID" value="KAK9841762.1"/>
    <property type="molecule type" value="Genomic_DNA"/>
</dbReference>
<dbReference type="Gene3D" id="3.40.50.720">
    <property type="entry name" value="NAD(P)-binding Rossmann-like Domain"/>
    <property type="match status" value="1"/>
</dbReference>
<dbReference type="PRINTS" id="PR00081">
    <property type="entry name" value="GDHRDH"/>
</dbReference>
<protein>
    <submittedName>
        <fullName evidence="3">Uncharacterized protein</fullName>
    </submittedName>
</protein>
<sequence length="349" mass="37434">MLNFLVGFASVSLDVFLQKFYLRTLPSVDKVGGPADGMTCIVTGPTSGIGRETAAALVRRKAHVVLACRSVERGAKLQAELQAEAAALGHPDARVEVEQLDLASLRSVRAFAERWRRRKAPLHVLVNNAGIFSMGAGRAVTEDGFEAHLGTNHLGPFLLSLLLLPSMLQTARQAKGRQPVRVVNVASKMHELAGGVDVDDPHFEARGAFSSLAAYNRSKFCQVLFTAELRRRLPGGCGVVAAAVHPGEVMTDVVRTLPRLLQTAYRVAMRPFCLSPAEGARSSVFCATSRDPILSEHQATEADNCYFGSDCRCAAPSAAAGDATLAAWLWRWSAAAVALPEQYDLVPAS</sequence>
<dbReference type="Pfam" id="PF00106">
    <property type="entry name" value="adh_short"/>
    <property type="match status" value="1"/>
</dbReference>
<comment type="caution">
    <text evidence="3">The sequence shown here is derived from an EMBL/GenBank/DDBJ whole genome shotgun (WGS) entry which is preliminary data.</text>
</comment>
<evidence type="ECO:0000256" key="2">
    <source>
        <dbReference type="ARBA" id="ARBA00023002"/>
    </source>
</evidence>
<dbReference type="AlphaFoldDB" id="A0AAW1S798"/>
<dbReference type="InterPro" id="IPR036291">
    <property type="entry name" value="NAD(P)-bd_dom_sf"/>
</dbReference>
<organism evidence="3 4">
    <name type="scientific">Elliptochloris bilobata</name>
    <dbReference type="NCBI Taxonomy" id="381761"/>
    <lineage>
        <taxon>Eukaryota</taxon>
        <taxon>Viridiplantae</taxon>
        <taxon>Chlorophyta</taxon>
        <taxon>core chlorophytes</taxon>
        <taxon>Trebouxiophyceae</taxon>
        <taxon>Trebouxiophyceae incertae sedis</taxon>
        <taxon>Elliptochloris clade</taxon>
        <taxon>Elliptochloris</taxon>
    </lineage>
</organism>